<dbReference type="Gene3D" id="3.90.930.12">
    <property type="entry name" value="Ribosomal protein L6, alpha-beta domain"/>
    <property type="match status" value="2"/>
</dbReference>
<dbReference type="InterPro" id="IPR002358">
    <property type="entry name" value="Ribosomal_uL6_CS"/>
</dbReference>
<comment type="similarity">
    <text evidence="1 4">Belongs to the universal ribosomal protein uL6 family.</text>
</comment>
<keyword evidence="3 4" id="KW-0687">Ribonucleoprotein</keyword>
<evidence type="ECO:0000313" key="6">
    <source>
        <dbReference type="EMBL" id="AOM67420.1"/>
    </source>
</evidence>
<dbReference type="GO" id="GO:0019843">
    <property type="term" value="F:rRNA binding"/>
    <property type="evidence" value="ECO:0007669"/>
    <property type="project" value="InterPro"/>
</dbReference>
<dbReference type="GO" id="GO:0003735">
    <property type="term" value="F:structural constituent of ribosome"/>
    <property type="evidence" value="ECO:0007669"/>
    <property type="project" value="InterPro"/>
</dbReference>
<dbReference type="PANTHER" id="PTHR11655:SF14">
    <property type="entry name" value="LARGE RIBOSOMAL SUBUNIT PROTEIN UL6M"/>
    <property type="match status" value="1"/>
</dbReference>
<dbReference type="InterPro" id="IPR000702">
    <property type="entry name" value="Ribosomal_uL6-like"/>
</dbReference>
<dbReference type="PRINTS" id="PR00059">
    <property type="entry name" value="RIBOSOMALL6"/>
</dbReference>
<geneLocation type="plastid" evidence="6"/>
<protein>
    <submittedName>
        <fullName evidence="6">Ribosomal protein L6</fullName>
    </submittedName>
</protein>
<keyword evidence="2 4" id="KW-0689">Ribosomal protein</keyword>
<dbReference type="InterPro" id="IPR020040">
    <property type="entry name" value="Ribosomal_uL6_a/b-dom"/>
</dbReference>
<dbReference type="RefSeq" id="YP_009294178.1">
    <property type="nucleotide sequence ID" value="NC_031146.1"/>
</dbReference>
<dbReference type="FunFam" id="3.90.930.12:FF:000001">
    <property type="entry name" value="50S ribosomal protein L6"/>
    <property type="match status" value="1"/>
</dbReference>
<dbReference type="GO" id="GO:0002181">
    <property type="term" value="P:cytoplasmic translation"/>
    <property type="evidence" value="ECO:0007669"/>
    <property type="project" value="TreeGrafter"/>
</dbReference>
<evidence type="ECO:0000256" key="2">
    <source>
        <dbReference type="ARBA" id="ARBA00022980"/>
    </source>
</evidence>
<keyword evidence="6" id="KW-0934">Plastid</keyword>
<dbReference type="NCBIfam" id="TIGR03654">
    <property type="entry name" value="L6_bact"/>
    <property type="match status" value="1"/>
</dbReference>
<feature type="domain" description="Large ribosomal subunit protein uL6 alpha-beta" evidence="5">
    <location>
        <begin position="91"/>
        <end position="164"/>
    </location>
</feature>
<dbReference type="PIRSF" id="PIRSF002162">
    <property type="entry name" value="Ribosomal_L6"/>
    <property type="match status" value="1"/>
</dbReference>
<gene>
    <name evidence="6" type="primary">rpl6</name>
    <name evidence="6" type="ORF">Hrub_176</name>
</gene>
<dbReference type="AlphaFoldDB" id="A0A1C9CG97"/>
<sequence length="178" mass="19973">MSRIGKKPIRILDDIKVDLKTKVLIVHGPQGTLELDIPDSIETHIVNNQIILQKIQSDRKSKAVYGLYRTLINNMIIGAHRGFFKHLVIQGVGYRAQMDKNLLVLSMGYSHIVNIIPPKNIYIKTLNNTEIIVSGPDKALVGQIAAKIRAVRPPEPYKGKGIRYKGEFIRQKVGKTGK</sequence>
<dbReference type="InterPro" id="IPR019906">
    <property type="entry name" value="Ribosomal_uL6_bac-type"/>
</dbReference>
<dbReference type="SUPFAM" id="SSF56053">
    <property type="entry name" value="Ribosomal protein L6"/>
    <property type="match status" value="2"/>
</dbReference>
<dbReference type="Pfam" id="PF00347">
    <property type="entry name" value="Ribosomal_L6"/>
    <property type="match status" value="2"/>
</dbReference>
<feature type="domain" description="Large ribosomal subunit protein uL6 alpha-beta" evidence="5">
    <location>
        <begin position="14"/>
        <end position="78"/>
    </location>
</feature>
<dbReference type="InterPro" id="IPR036789">
    <property type="entry name" value="Ribosomal_uL6-like_a/b-dom_sf"/>
</dbReference>
<dbReference type="GeneID" id="29070085"/>
<dbReference type="GO" id="GO:0022625">
    <property type="term" value="C:cytosolic large ribosomal subunit"/>
    <property type="evidence" value="ECO:0007669"/>
    <property type="project" value="TreeGrafter"/>
</dbReference>
<evidence type="ECO:0000256" key="4">
    <source>
        <dbReference type="RuleBase" id="RU003869"/>
    </source>
</evidence>
<evidence type="ECO:0000256" key="1">
    <source>
        <dbReference type="ARBA" id="ARBA00009356"/>
    </source>
</evidence>
<organism evidence="6">
    <name type="scientific">Hildenbrandia rubra</name>
    <dbReference type="NCBI Taxonomy" id="31481"/>
    <lineage>
        <taxon>Eukaryota</taxon>
        <taxon>Rhodophyta</taxon>
        <taxon>Florideophyceae</taxon>
        <taxon>Hildenbrandiophycidae</taxon>
        <taxon>Hildenbrandiales</taxon>
        <taxon>Hildenbrandiaceae</taxon>
        <taxon>Hildenbrandia</taxon>
    </lineage>
</organism>
<name>A0A1C9CG97_9FLOR</name>
<dbReference type="PANTHER" id="PTHR11655">
    <property type="entry name" value="60S/50S RIBOSOMAL PROTEIN L6/L9"/>
    <property type="match status" value="1"/>
</dbReference>
<dbReference type="EMBL" id="KX284724">
    <property type="protein sequence ID" value="AOM67420.1"/>
    <property type="molecule type" value="Genomic_DNA"/>
</dbReference>
<accession>A0A1C9CG97</accession>
<evidence type="ECO:0000256" key="3">
    <source>
        <dbReference type="ARBA" id="ARBA00023274"/>
    </source>
</evidence>
<proteinExistence type="inferred from homology"/>
<reference evidence="6" key="1">
    <citation type="journal article" date="2016" name="BMC Biol.">
        <title>Parallel evolution of highly conserved plastid genome architecture in red seaweeds and seed plants.</title>
        <authorList>
            <person name="Lee J."/>
            <person name="Cho C.H."/>
            <person name="Park S.I."/>
            <person name="Choi J.W."/>
            <person name="Song H.S."/>
            <person name="West J.A."/>
            <person name="Bhattacharya D."/>
            <person name="Yoon H.S."/>
        </authorList>
    </citation>
    <scope>NUCLEOTIDE SEQUENCE</scope>
</reference>
<evidence type="ECO:0000259" key="5">
    <source>
        <dbReference type="Pfam" id="PF00347"/>
    </source>
</evidence>
<dbReference type="PROSITE" id="PS00525">
    <property type="entry name" value="RIBOSOMAL_L6_1"/>
    <property type="match status" value="1"/>
</dbReference>